<evidence type="ECO:0000256" key="1">
    <source>
        <dbReference type="SAM" id="MobiDB-lite"/>
    </source>
</evidence>
<dbReference type="InterPro" id="IPR021327">
    <property type="entry name" value="DUF2934"/>
</dbReference>
<evidence type="ECO:0000313" key="2">
    <source>
        <dbReference type="EMBL" id="MFC0239744.1"/>
    </source>
</evidence>
<name>A0ABV6END8_9BRAD</name>
<dbReference type="Proteomes" id="UP001589775">
    <property type="component" value="Unassembled WGS sequence"/>
</dbReference>
<feature type="region of interest" description="Disordered" evidence="1">
    <location>
        <begin position="49"/>
        <end position="69"/>
    </location>
</feature>
<feature type="compositionally biased region" description="Basic residues" evidence="1">
    <location>
        <begin position="56"/>
        <end position="69"/>
    </location>
</feature>
<accession>A0ABV6END8</accession>
<dbReference type="EMBL" id="JBHLWM010000001">
    <property type="protein sequence ID" value="MFC0239744.1"/>
    <property type="molecule type" value="Genomic_DNA"/>
</dbReference>
<dbReference type="RefSeq" id="WP_378384849.1">
    <property type="nucleotide sequence ID" value="NZ_JBHLWM010000001.1"/>
</dbReference>
<reference evidence="2 3" key="1">
    <citation type="submission" date="2024-09" db="EMBL/GenBank/DDBJ databases">
        <authorList>
            <person name="Sun Q."/>
            <person name="Mori K."/>
        </authorList>
    </citation>
    <scope>NUCLEOTIDE SEQUENCE [LARGE SCALE GENOMIC DNA]</scope>
    <source>
        <strain evidence="2 3">KCTC 23279</strain>
    </source>
</reference>
<comment type="caution">
    <text evidence="2">The sequence shown here is derived from an EMBL/GenBank/DDBJ whole genome shotgun (WGS) entry which is preliminary data.</text>
</comment>
<dbReference type="Pfam" id="PF11154">
    <property type="entry name" value="DUF2934"/>
    <property type="match status" value="1"/>
</dbReference>
<proteinExistence type="predicted"/>
<gene>
    <name evidence="2" type="ORF">ACFFJ6_04660</name>
</gene>
<sequence>MQDMEQAIRERAYHLWTEAGRPDGNPDAFWLSAQRELLAQSLEQIATVKPSEPKKAAKKASSSRKCKAA</sequence>
<protein>
    <submittedName>
        <fullName evidence="2">DUF2934 domain-containing protein</fullName>
    </submittedName>
</protein>
<organism evidence="2 3">
    <name type="scientific">Rhodopseudomonas telluris</name>
    <dbReference type="NCBI Taxonomy" id="644215"/>
    <lineage>
        <taxon>Bacteria</taxon>
        <taxon>Pseudomonadati</taxon>
        <taxon>Pseudomonadota</taxon>
        <taxon>Alphaproteobacteria</taxon>
        <taxon>Hyphomicrobiales</taxon>
        <taxon>Nitrobacteraceae</taxon>
        <taxon>Rhodopseudomonas</taxon>
    </lineage>
</organism>
<evidence type="ECO:0000313" key="3">
    <source>
        <dbReference type="Proteomes" id="UP001589775"/>
    </source>
</evidence>
<keyword evidence="3" id="KW-1185">Reference proteome</keyword>